<name>A0A7S0ZTU2_NOCSC</name>
<reference evidence="2" key="1">
    <citation type="submission" date="2021-01" db="EMBL/GenBank/DDBJ databases">
        <authorList>
            <person name="Corre E."/>
            <person name="Pelletier E."/>
            <person name="Niang G."/>
            <person name="Scheremetjew M."/>
            <person name="Finn R."/>
            <person name="Kale V."/>
            <person name="Holt S."/>
            <person name="Cochrane G."/>
            <person name="Meng A."/>
            <person name="Brown T."/>
            <person name="Cohen L."/>
        </authorList>
    </citation>
    <scope>NUCLEOTIDE SEQUENCE</scope>
</reference>
<feature type="compositionally biased region" description="Acidic residues" evidence="1">
    <location>
        <begin position="11"/>
        <end position="26"/>
    </location>
</feature>
<feature type="compositionally biased region" description="Polar residues" evidence="1">
    <location>
        <begin position="198"/>
        <end position="208"/>
    </location>
</feature>
<accession>A0A7S0ZTU2</accession>
<organism evidence="2">
    <name type="scientific">Noctiluca scintillans</name>
    <name type="common">Sea sparkle</name>
    <name type="synonym">Red tide dinoflagellate</name>
    <dbReference type="NCBI Taxonomy" id="2966"/>
    <lineage>
        <taxon>Eukaryota</taxon>
        <taxon>Sar</taxon>
        <taxon>Alveolata</taxon>
        <taxon>Dinophyceae</taxon>
        <taxon>Noctilucales</taxon>
        <taxon>Noctilucaceae</taxon>
        <taxon>Noctiluca</taxon>
    </lineage>
</organism>
<evidence type="ECO:0000313" key="2">
    <source>
        <dbReference type="EMBL" id="CAD8832098.1"/>
    </source>
</evidence>
<gene>
    <name evidence="2" type="ORF">NSCI0253_LOCUS6445</name>
</gene>
<feature type="compositionally biased region" description="Basic and acidic residues" evidence="1">
    <location>
        <begin position="210"/>
        <end position="225"/>
    </location>
</feature>
<evidence type="ECO:0000256" key="1">
    <source>
        <dbReference type="SAM" id="MobiDB-lite"/>
    </source>
</evidence>
<feature type="compositionally biased region" description="Basic and acidic residues" evidence="1">
    <location>
        <begin position="1"/>
        <end position="10"/>
    </location>
</feature>
<dbReference type="EMBL" id="HBFQ01009197">
    <property type="protein sequence ID" value="CAD8832098.1"/>
    <property type="molecule type" value="Transcribed_RNA"/>
</dbReference>
<feature type="compositionally biased region" description="Basic residues" evidence="1">
    <location>
        <begin position="178"/>
        <end position="192"/>
    </location>
</feature>
<dbReference type="AlphaFoldDB" id="A0A7S0ZTU2"/>
<feature type="compositionally biased region" description="Basic and acidic residues" evidence="1">
    <location>
        <begin position="150"/>
        <end position="164"/>
    </location>
</feature>
<protein>
    <submittedName>
        <fullName evidence="2">Uncharacterized protein</fullName>
    </submittedName>
</protein>
<proteinExistence type="predicted"/>
<feature type="region of interest" description="Disordered" evidence="1">
    <location>
        <begin position="130"/>
        <end position="165"/>
    </location>
</feature>
<sequence length="457" mass="48933">MCGCVKSKEDDATEQADGGDEEESEADSGAGVGELVNVKDMKKKKKQKPKALPPVRLEEVVHALHQIGIVDWSQSELFIQWWTALRLATYPMHAFQLTLEGDGSAVEVSVVVSSDLALDALPSLAQLVPNGTEKKPEAPSSAVQGGFFLPDEKSEKPVEDDRSEVVTTVRVADDKGVAKPKAKSKVAARKKKVVDSSLPESGQGSPNSARKRDPVPGGEELRRGGVEQATMILPGRIESLRRVSMELRSEQAVVYLRLGGLSMGDGSRECHSDLGVRLVRLDTHTAELAVADRLRPPDADSKDSLEHSLTLASVSGELGWTLSSVGSSLTMMGPHTLVAATAELSESVLSDKLFEVLVPADLRTPVQTLAERSGLPLVVHAAQRHSGVHTSLRVNIPPTAHQSIIMDLAGDNKTVDIVQIERVKQLLVDVNAQVSLAGVEFRPDGSASTMLSVFAKP</sequence>
<feature type="region of interest" description="Disordered" evidence="1">
    <location>
        <begin position="177"/>
        <end position="227"/>
    </location>
</feature>
<feature type="region of interest" description="Disordered" evidence="1">
    <location>
        <begin position="1"/>
        <end position="51"/>
    </location>
</feature>